<dbReference type="RefSeq" id="WP_344181784.1">
    <property type="nucleotide sequence ID" value="NZ_BAAANC010000004.1"/>
</dbReference>
<comment type="caution">
    <text evidence="3">The sequence shown here is derived from an EMBL/GenBank/DDBJ whole genome shotgun (WGS) entry which is preliminary data.</text>
</comment>
<dbReference type="EMBL" id="BAAANC010000004">
    <property type="protein sequence ID" value="GAA1554640.1"/>
    <property type="molecule type" value="Genomic_DNA"/>
</dbReference>
<organism evidence="3 4">
    <name type="scientific">Kribbella lupini</name>
    <dbReference type="NCBI Taxonomy" id="291602"/>
    <lineage>
        <taxon>Bacteria</taxon>
        <taxon>Bacillati</taxon>
        <taxon>Actinomycetota</taxon>
        <taxon>Actinomycetes</taxon>
        <taxon>Propionibacteriales</taxon>
        <taxon>Kribbellaceae</taxon>
        <taxon>Kribbella</taxon>
    </lineage>
</organism>
<feature type="compositionally biased region" description="Low complexity" evidence="1">
    <location>
        <begin position="30"/>
        <end position="70"/>
    </location>
</feature>
<feature type="region of interest" description="Disordered" evidence="1">
    <location>
        <begin position="1"/>
        <end position="240"/>
    </location>
</feature>
<evidence type="ECO:0000313" key="3">
    <source>
        <dbReference type="EMBL" id="GAA1554640.1"/>
    </source>
</evidence>
<keyword evidence="4" id="KW-1185">Reference proteome</keyword>
<evidence type="ECO:0000256" key="1">
    <source>
        <dbReference type="SAM" id="MobiDB-lite"/>
    </source>
</evidence>
<accession>A0ABN2CAT8</accession>
<evidence type="ECO:0000259" key="2">
    <source>
        <dbReference type="Pfam" id="PF18970"/>
    </source>
</evidence>
<dbReference type="InterPro" id="IPR043763">
    <property type="entry name" value="DUF5709"/>
</dbReference>
<dbReference type="Pfam" id="PF18970">
    <property type="entry name" value="DUF5709"/>
    <property type="match status" value="1"/>
</dbReference>
<feature type="compositionally biased region" description="Acidic residues" evidence="1">
    <location>
        <begin position="107"/>
        <end position="117"/>
    </location>
</feature>
<feature type="domain" description="DUF5709" evidence="2">
    <location>
        <begin position="221"/>
        <end position="262"/>
    </location>
</feature>
<gene>
    <name evidence="3" type="ORF">GCM10009741_68880</name>
</gene>
<name>A0ABN2CAT8_9ACTN</name>
<sequence>MSEAQNESRPVVDPEAEGLPGTADDDSSAYDDTASARVADGPDPAALPADHPIASLDYGTTPAEAATAEPLADRLDREEPEPDPYAEAADPQDPTDPANVSDRPDPGDDTIEPDELSDASPAEVTGVPGAGPGVREPDGTTSPDRLSASPDAVGDGPDPDGRLTGAPSDGLVDVTGADLTDSDELDPSEDTVPDTTALDPVDASESFDNQSGRIDAVDTLDERPGRLVAPDEGAHPDREGTEIAYDAGSTAGLTAEEAALHEER</sequence>
<evidence type="ECO:0000313" key="4">
    <source>
        <dbReference type="Proteomes" id="UP001500363"/>
    </source>
</evidence>
<protein>
    <recommendedName>
        <fullName evidence="2">DUF5709 domain-containing protein</fullName>
    </recommendedName>
</protein>
<dbReference type="Proteomes" id="UP001500363">
    <property type="component" value="Unassembled WGS sequence"/>
</dbReference>
<reference evidence="3 4" key="1">
    <citation type="journal article" date="2019" name="Int. J. Syst. Evol. Microbiol.">
        <title>The Global Catalogue of Microorganisms (GCM) 10K type strain sequencing project: providing services to taxonomists for standard genome sequencing and annotation.</title>
        <authorList>
            <consortium name="The Broad Institute Genomics Platform"/>
            <consortium name="The Broad Institute Genome Sequencing Center for Infectious Disease"/>
            <person name="Wu L."/>
            <person name="Ma J."/>
        </authorList>
    </citation>
    <scope>NUCLEOTIDE SEQUENCE [LARGE SCALE GENOMIC DNA]</scope>
    <source>
        <strain evidence="3 4">JCM 14303</strain>
    </source>
</reference>
<feature type="compositionally biased region" description="Acidic residues" evidence="1">
    <location>
        <begin position="180"/>
        <end position="192"/>
    </location>
</feature>
<proteinExistence type="predicted"/>